<dbReference type="AlphaFoldDB" id="A0AAW1XQL4"/>
<evidence type="ECO:0000256" key="1">
    <source>
        <dbReference type="ARBA" id="ARBA00007626"/>
    </source>
</evidence>
<dbReference type="EMBL" id="JBEDUW010000003">
    <property type="protein sequence ID" value="KAK9938455.1"/>
    <property type="molecule type" value="Genomic_DNA"/>
</dbReference>
<feature type="repeat" description="PPR" evidence="3">
    <location>
        <begin position="302"/>
        <end position="337"/>
    </location>
</feature>
<sequence>MARLISRTFRSLASNSFFFNQPRHISIAITSSSSLNTPKHHQSRFLFSFPWFPWFPDHPSSTSLRFSSSQPKKAVTLTSIVHELAEAGRTKEALDAFLSFIEADIIPESHDYNVLIKALAADPSSVGDAKQCVLDIVRDGLRIYRISEATYMAVYRAFVKQGKAEDGKVFLKEIKAKGLWGCEEKAVRETLRGQTELEVQSVLDIVMDDSDDENEDNTVPEDPEDMHTFFTLHDAVMEMFNALMEDGLTDEAMEIRAYILENGKMPAVVSFTNNIVYCARAGKAKLAIEHYHQMIHCRVTPNAYTYSILIKALAADPNFIGDAKKYLLEMMDKGMRPNARTYTAVLEAFALAGKAEECRETLEQMRAKGVVVDEEVVSSFQGIRGALRNVMNALFGK</sequence>
<dbReference type="Proteomes" id="UP001457282">
    <property type="component" value="Unassembled WGS sequence"/>
</dbReference>
<accession>A0AAW1XQL4</accession>
<dbReference type="InterPro" id="IPR002885">
    <property type="entry name" value="PPR_rpt"/>
</dbReference>
<dbReference type="Gene3D" id="1.25.40.10">
    <property type="entry name" value="Tetratricopeptide repeat domain"/>
    <property type="match status" value="2"/>
</dbReference>
<dbReference type="NCBIfam" id="TIGR00756">
    <property type="entry name" value="PPR"/>
    <property type="match status" value="2"/>
</dbReference>
<dbReference type="InterPro" id="IPR011990">
    <property type="entry name" value="TPR-like_helical_dom_sf"/>
</dbReference>
<feature type="repeat" description="PPR" evidence="3">
    <location>
        <begin position="338"/>
        <end position="372"/>
    </location>
</feature>
<organism evidence="4 5">
    <name type="scientific">Rubus argutus</name>
    <name type="common">Southern blackberry</name>
    <dbReference type="NCBI Taxonomy" id="59490"/>
    <lineage>
        <taxon>Eukaryota</taxon>
        <taxon>Viridiplantae</taxon>
        <taxon>Streptophyta</taxon>
        <taxon>Embryophyta</taxon>
        <taxon>Tracheophyta</taxon>
        <taxon>Spermatophyta</taxon>
        <taxon>Magnoliopsida</taxon>
        <taxon>eudicotyledons</taxon>
        <taxon>Gunneridae</taxon>
        <taxon>Pentapetalae</taxon>
        <taxon>rosids</taxon>
        <taxon>fabids</taxon>
        <taxon>Rosales</taxon>
        <taxon>Rosaceae</taxon>
        <taxon>Rosoideae</taxon>
        <taxon>Rosoideae incertae sedis</taxon>
        <taxon>Rubus</taxon>
    </lineage>
</organism>
<comment type="similarity">
    <text evidence="1">Belongs to the PPR family. P subfamily.</text>
</comment>
<keyword evidence="5" id="KW-1185">Reference proteome</keyword>
<dbReference type="PANTHER" id="PTHR46128">
    <property type="entry name" value="MITOCHONDRIAL GROUP I INTRON SPLICING FACTOR CCM1"/>
    <property type="match status" value="1"/>
</dbReference>
<comment type="caution">
    <text evidence="4">The sequence shown here is derived from an EMBL/GenBank/DDBJ whole genome shotgun (WGS) entry which is preliminary data.</text>
</comment>
<keyword evidence="2" id="KW-0677">Repeat</keyword>
<evidence type="ECO:0000313" key="4">
    <source>
        <dbReference type="EMBL" id="KAK9938455.1"/>
    </source>
</evidence>
<dbReference type="Pfam" id="PF13041">
    <property type="entry name" value="PPR_2"/>
    <property type="match status" value="1"/>
</dbReference>
<protein>
    <recommendedName>
        <fullName evidence="6">Pentatricopeptide repeat-containing protein</fullName>
    </recommendedName>
</protein>
<dbReference type="PROSITE" id="PS51375">
    <property type="entry name" value="PPR"/>
    <property type="match status" value="2"/>
</dbReference>
<dbReference type="Pfam" id="PF13812">
    <property type="entry name" value="PPR_3"/>
    <property type="match status" value="1"/>
</dbReference>
<name>A0AAW1XQL4_RUBAR</name>
<evidence type="ECO:0000256" key="3">
    <source>
        <dbReference type="PROSITE-ProRule" id="PRU00708"/>
    </source>
</evidence>
<reference evidence="4 5" key="1">
    <citation type="journal article" date="2023" name="G3 (Bethesda)">
        <title>A chromosome-length genome assembly and annotation of blackberry (Rubus argutus, cv. 'Hillquist').</title>
        <authorList>
            <person name="Bruna T."/>
            <person name="Aryal R."/>
            <person name="Dudchenko O."/>
            <person name="Sargent D.J."/>
            <person name="Mead D."/>
            <person name="Buti M."/>
            <person name="Cavallini A."/>
            <person name="Hytonen T."/>
            <person name="Andres J."/>
            <person name="Pham M."/>
            <person name="Weisz D."/>
            <person name="Mascagni F."/>
            <person name="Usai G."/>
            <person name="Natali L."/>
            <person name="Bassil N."/>
            <person name="Fernandez G.E."/>
            <person name="Lomsadze A."/>
            <person name="Armour M."/>
            <person name="Olukolu B."/>
            <person name="Poorten T."/>
            <person name="Britton C."/>
            <person name="Davik J."/>
            <person name="Ashrafi H."/>
            <person name="Aiden E.L."/>
            <person name="Borodovsky M."/>
            <person name="Worthington M."/>
        </authorList>
    </citation>
    <scope>NUCLEOTIDE SEQUENCE [LARGE SCALE GENOMIC DNA]</scope>
    <source>
        <strain evidence="4">PI 553951</strain>
    </source>
</reference>
<gene>
    <name evidence="4" type="ORF">M0R45_015189</name>
</gene>
<evidence type="ECO:0000256" key="2">
    <source>
        <dbReference type="ARBA" id="ARBA00022737"/>
    </source>
</evidence>
<dbReference type="PANTHER" id="PTHR46128:SF285">
    <property type="entry name" value="PENTATRICOPEPTIDE REPEAT-CONTAINING PROTEIN"/>
    <property type="match status" value="1"/>
</dbReference>
<proteinExistence type="inferred from homology"/>
<evidence type="ECO:0008006" key="6">
    <source>
        <dbReference type="Google" id="ProtNLM"/>
    </source>
</evidence>
<dbReference type="InterPro" id="IPR050872">
    <property type="entry name" value="PPR_P_subfamily"/>
</dbReference>
<evidence type="ECO:0000313" key="5">
    <source>
        <dbReference type="Proteomes" id="UP001457282"/>
    </source>
</evidence>